<dbReference type="GO" id="GO:0003700">
    <property type="term" value="F:DNA-binding transcription factor activity"/>
    <property type="evidence" value="ECO:0007669"/>
    <property type="project" value="InterPro"/>
</dbReference>
<dbReference type="Pfam" id="PF12833">
    <property type="entry name" value="HTH_18"/>
    <property type="match status" value="1"/>
</dbReference>
<dbReference type="PANTHER" id="PTHR46796">
    <property type="entry name" value="HTH-TYPE TRANSCRIPTIONAL ACTIVATOR RHAS-RELATED"/>
    <property type="match status" value="1"/>
</dbReference>
<keyword evidence="3" id="KW-0804">Transcription</keyword>
<dbReference type="Pfam" id="PF12852">
    <property type="entry name" value="Cupin_6"/>
    <property type="match status" value="1"/>
</dbReference>
<evidence type="ECO:0000259" key="4">
    <source>
        <dbReference type="PROSITE" id="PS01124"/>
    </source>
</evidence>
<dbReference type="GO" id="GO:0043565">
    <property type="term" value="F:sequence-specific DNA binding"/>
    <property type="evidence" value="ECO:0007669"/>
    <property type="project" value="InterPro"/>
</dbReference>
<feature type="domain" description="HTH araC/xylS-type" evidence="4">
    <location>
        <begin position="199"/>
        <end position="300"/>
    </location>
</feature>
<evidence type="ECO:0000256" key="1">
    <source>
        <dbReference type="ARBA" id="ARBA00023015"/>
    </source>
</evidence>
<evidence type="ECO:0000256" key="2">
    <source>
        <dbReference type="ARBA" id="ARBA00023125"/>
    </source>
</evidence>
<dbReference type="PANTHER" id="PTHR46796:SF13">
    <property type="entry name" value="HTH-TYPE TRANSCRIPTIONAL ACTIVATOR RHAS"/>
    <property type="match status" value="1"/>
</dbReference>
<comment type="caution">
    <text evidence="5">The sequence shown here is derived from an EMBL/GenBank/DDBJ whole genome shotgun (WGS) entry which is preliminary data.</text>
</comment>
<dbReference type="Gene3D" id="1.10.10.60">
    <property type="entry name" value="Homeodomain-like"/>
    <property type="match status" value="2"/>
</dbReference>
<dbReference type="RefSeq" id="WP_064318856.1">
    <property type="nucleotide sequence ID" value="NZ_JACI01000002.1"/>
</dbReference>
<dbReference type="InterPro" id="IPR032783">
    <property type="entry name" value="AraC_lig"/>
</dbReference>
<dbReference type="InterPro" id="IPR050204">
    <property type="entry name" value="AraC_XylS_family_regulators"/>
</dbReference>
<dbReference type="PROSITE" id="PS00041">
    <property type="entry name" value="HTH_ARAC_FAMILY_1"/>
    <property type="match status" value="1"/>
</dbReference>
<reference evidence="5 6" key="1">
    <citation type="submission" date="2014-01" db="EMBL/GenBank/DDBJ databases">
        <authorList>
            <person name="Zuccon D."/>
        </authorList>
    </citation>
    <scope>NUCLEOTIDE SEQUENCE [LARGE SCALE GENOMIC DNA]</scope>
    <source>
        <strain evidence="5 6">Y31</strain>
    </source>
</reference>
<keyword evidence="1" id="KW-0805">Transcription regulation</keyword>
<dbReference type="SMART" id="SM00342">
    <property type="entry name" value="HTH_ARAC"/>
    <property type="match status" value="1"/>
</dbReference>
<dbReference type="InterPro" id="IPR009057">
    <property type="entry name" value="Homeodomain-like_sf"/>
</dbReference>
<dbReference type="PATRIC" id="fig|1261658.3.peg.1857"/>
<proteinExistence type="predicted"/>
<evidence type="ECO:0000256" key="3">
    <source>
        <dbReference type="ARBA" id="ARBA00023163"/>
    </source>
</evidence>
<keyword evidence="2" id="KW-0238">DNA-binding</keyword>
<evidence type="ECO:0000313" key="5">
    <source>
        <dbReference type="EMBL" id="OAQ14532.1"/>
    </source>
</evidence>
<dbReference type="InterPro" id="IPR018062">
    <property type="entry name" value="HTH_AraC-typ_CS"/>
</dbReference>
<dbReference type="EMBL" id="JACI01000002">
    <property type="protein sequence ID" value="OAQ14532.1"/>
    <property type="molecule type" value="Genomic_DNA"/>
</dbReference>
<name>A0A179CXK6_BIBTR</name>
<dbReference type="AlphaFoldDB" id="A0A179CXK6"/>
<dbReference type="InterPro" id="IPR018060">
    <property type="entry name" value="HTH_AraC"/>
</dbReference>
<dbReference type="InterPro" id="IPR020449">
    <property type="entry name" value="Tscrpt_reg_AraC-type_HTH"/>
</dbReference>
<sequence>MIKSLDKLVQLAQVSGGINVQCHFQGEWLVQHQCQAAQAIVHIVVAGTGWLKLANETHYRPLKQGDIVLLSRSTSHQLSYHKQYNGVSLLPSIEQKGGIQIRKIHNGQGNELELFCACFHYEPQSELFSSLPDCLWLNLPNQVLQPVLSLLQLEIAQNETASQQVIDCLSTVLLIEILRRYLLQQPNDVSGILRGIHDHRLNQLIQKILHAPEQDWSIEMMVKQSPISRAQLMRLFKQKIGQSPHAFVHKIRLQKAAQLLKHSANSVLAVALSVGFLSETHFSKAFKQRYGISPSAYRREH</sequence>
<evidence type="ECO:0000313" key="6">
    <source>
        <dbReference type="Proteomes" id="UP000078358"/>
    </source>
</evidence>
<gene>
    <name evidence="5" type="ORF">F480_09295</name>
</gene>
<dbReference type="SUPFAM" id="SSF46689">
    <property type="entry name" value="Homeodomain-like"/>
    <property type="match status" value="2"/>
</dbReference>
<dbReference type="Proteomes" id="UP000078358">
    <property type="component" value="Unassembled WGS sequence"/>
</dbReference>
<organism evidence="5 6">
    <name type="scientific">Bibersteinia trehalosi Y31</name>
    <dbReference type="NCBI Taxonomy" id="1261658"/>
    <lineage>
        <taxon>Bacteria</taxon>
        <taxon>Pseudomonadati</taxon>
        <taxon>Pseudomonadota</taxon>
        <taxon>Gammaproteobacteria</taxon>
        <taxon>Pasteurellales</taxon>
        <taxon>Pasteurellaceae</taxon>
        <taxon>Bibersteinia</taxon>
    </lineage>
</organism>
<protein>
    <submittedName>
        <fullName evidence="5">AraC family transcriptional regulator</fullName>
    </submittedName>
</protein>
<accession>A0A179CXK6</accession>
<dbReference type="PRINTS" id="PR00032">
    <property type="entry name" value="HTHARAC"/>
</dbReference>
<dbReference type="PROSITE" id="PS01124">
    <property type="entry name" value="HTH_ARAC_FAMILY_2"/>
    <property type="match status" value="1"/>
</dbReference>